<evidence type="ECO:0000256" key="1">
    <source>
        <dbReference type="SAM" id="MobiDB-lite"/>
    </source>
</evidence>
<feature type="chain" id="PRO_5046195744" description="DUF1573 domain-containing protein" evidence="2">
    <location>
        <begin position="22"/>
        <end position="176"/>
    </location>
</feature>
<gene>
    <name evidence="3" type="ORF">J2X31_001563</name>
</gene>
<dbReference type="Pfam" id="PF07610">
    <property type="entry name" value="DUF1573"/>
    <property type="match status" value="1"/>
</dbReference>
<dbReference type="PANTHER" id="PTHR37833">
    <property type="entry name" value="LIPOPROTEIN-RELATED"/>
    <property type="match status" value="1"/>
</dbReference>
<evidence type="ECO:0000256" key="2">
    <source>
        <dbReference type="SAM" id="SignalP"/>
    </source>
</evidence>
<dbReference type="EMBL" id="JAVDVI010000005">
    <property type="protein sequence ID" value="MDR6967552.1"/>
    <property type="molecule type" value="Genomic_DNA"/>
</dbReference>
<dbReference type="Proteomes" id="UP001255185">
    <property type="component" value="Unassembled WGS sequence"/>
</dbReference>
<protein>
    <recommendedName>
        <fullName evidence="5">DUF1573 domain-containing protein</fullName>
    </recommendedName>
</protein>
<feature type="signal peptide" evidence="2">
    <location>
        <begin position="1"/>
        <end position="21"/>
    </location>
</feature>
<proteinExistence type="predicted"/>
<name>A0ABU1TQB4_9FLAO</name>
<feature type="compositionally biased region" description="Basic and acidic residues" evidence="1">
    <location>
        <begin position="142"/>
        <end position="156"/>
    </location>
</feature>
<dbReference type="RefSeq" id="WP_310025743.1">
    <property type="nucleotide sequence ID" value="NZ_JAVDVI010000005.1"/>
</dbReference>
<dbReference type="InterPro" id="IPR011467">
    <property type="entry name" value="DUF1573"/>
</dbReference>
<sequence length="176" mass="19153">MINKALSIVAVALLLVTVSCKKETSVVAEGNSDGKFATMSFDKTEHDFGTIDEGDKVETVFTFTNKGEADLLITDAKGSCGCTVPEYPKEPVKPGEKAKIRVSFSSIGKKGMQNKTVTLTANTKSGAEQLTIKASVTPDPNKVVDPKKPLTPEQLKQRELERQELRKKIIQKQGNK</sequence>
<dbReference type="PANTHER" id="PTHR37833:SF1">
    <property type="entry name" value="SIGNAL PEPTIDE PROTEIN"/>
    <property type="match status" value="1"/>
</dbReference>
<organism evidence="3 4">
    <name type="scientific">Flavobacterium arsenatis</name>
    <dbReference type="NCBI Taxonomy" id="1484332"/>
    <lineage>
        <taxon>Bacteria</taxon>
        <taxon>Pseudomonadati</taxon>
        <taxon>Bacteroidota</taxon>
        <taxon>Flavobacteriia</taxon>
        <taxon>Flavobacteriales</taxon>
        <taxon>Flavobacteriaceae</taxon>
        <taxon>Flavobacterium</taxon>
    </lineage>
</organism>
<feature type="region of interest" description="Disordered" evidence="1">
    <location>
        <begin position="132"/>
        <end position="156"/>
    </location>
</feature>
<comment type="caution">
    <text evidence="3">The sequence shown here is derived from an EMBL/GenBank/DDBJ whole genome shotgun (WGS) entry which is preliminary data.</text>
</comment>
<evidence type="ECO:0000313" key="3">
    <source>
        <dbReference type="EMBL" id="MDR6967552.1"/>
    </source>
</evidence>
<accession>A0ABU1TQB4</accession>
<dbReference type="PROSITE" id="PS51257">
    <property type="entry name" value="PROKAR_LIPOPROTEIN"/>
    <property type="match status" value="1"/>
</dbReference>
<keyword evidence="2" id="KW-0732">Signal</keyword>
<dbReference type="InterPro" id="IPR013783">
    <property type="entry name" value="Ig-like_fold"/>
</dbReference>
<keyword evidence="4" id="KW-1185">Reference proteome</keyword>
<evidence type="ECO:0008006" key="5">
    <source>
        <dbReference type="Google" id="ProtNLM"/>
    </source>
</evidence>
<dbReference type="Gene3D" id="2.60.40.10">
    <property type="entry name" value="Immunoglobulins"/>
    <property type="match status" value="1"/>
</dbReference>
<evidence type="ECO:0000313" key="4">
    <source>
        <dbReference type="Proteomes" id="UP001255185"/>
    </source>
</evidence>
<reference evidence="3 4" key="1">
    <citation type="submission" date="2023-07" db="EMBL/GenBank/DDBJ databases">
        <title>Sorghum-associated microbial communities from plants grown in Nebraska, USA.</title>
        <authorList>
            <person name="Schachtman D."/>
        </authorList>
    </citation>
    <scope>NUCLEOTIDE SEQUENCE [LARGE SCALE GENOMIC DNA]</scope>
    <source>
        <strain evidence="3 4">3773</strain>
    </source>
</reference>